<sequence length="426" mass="49640">MPENCNVNTARRGVYRLKHHLAGTQKDVRACKGVTDKVKKEIWEIIVEEESIEVCDKRKSNEAVDNFRNIFKKIVVSLQATINTMFKKCARETACQAIDRFFYNNAIPVNVARSEEFGVMFDLISRHGIGFKPSSFHGIRVKYLKEEVIHQMLWKHIELNGRKKVNSPRGTIFLKSIDASTILKIVKKIFEIMNCIVEEIEEDNVVQVVTDNATNYKDAGQMLMTKRKGLFWTPYATYYTKKKIPIHEETITKGRIITTYIYSRTSLISVLQYFTKGRDLVRIDITHFSTSYLTLGCLHENKGTLIRMFTSNEWKSSRFAKTKDGKLIEDVILDKEFWKNIIICLKGACPLIEIKKLVMRFIYEAMDQTKEKIQNAFNDVKKRYLTIYMSIRVLDKQLHRPLHVVGYFLNPQLHYHLGFKANLEAK</sequence>
<comment type="caution">
    <text evidence="2">The sequence shown here is derived from an EMBL/GenBank/DDBJ whole genome shotgun (WGS) entry which is preliminary data.</text>
</comment>
<dbReference type="AlphaFoldDB" id="A0A371FJ20"/>
<evidence type="ECO:0000259" key="1">
    <source>
        <dbReference type="Pfam" id="PF04937"/>
    </source>
</evidence>
<protein>
    <recommendedName>
        <fullName evidence="1">DUF659 domain-containing protein</fullName>
    </recommendedName>
</protein>
<dbReference type="Pfam" id="PF04937">
    <property type="entry name" value="DUF659"/>
    <property type="match status" value="1"/>
</dbReference>
<dbReference type="InterPro" id="IPR012337">
    <property type="entry name" value="RNaseH-like_sf"/>
</dbReference>
<name>A0A371FJ20_MUCPR</name>
<dbReference type="InterPro" id="IPR007021">
    <property type="entry name" value="DUF659"/>
</dbReference>
<organism evidence="2 3">
    <name type="scientific">Mucuna pruriens</name>
    <name type="common">Velvet bean</name>
    <name type="synonym">Dolichos pruriens</name>
    <dbReference type="NCBI Taxonomy" id="157652"/>
    <lineage>
        <taxon>Eukaryota</taxon>
        <taxon>Viridiplantae</taxon>
        <taxon>Streptophyta</taxon>
        <taxon>Embryophyta</taxon>
        <taxon>Tracheophyta</taxon>
        <taxon>Spermatophyta</taxon>
        <taxon>Magnoliopsida</taxon>
        <taxon>eudicotyledons</taxon>
        <taxon>Gunneridae</taxon>
        <taxon>Pentapetalae</taxon>
        <taxon>rosids</taxon>
        <taxon>fabids</taxon>
        <taxon>Fabales</taxon>
        <taxon>Fabaceae</taxon>
        <taxon>Papilionoideae</taxon>
        <taxon>50 kb inversion clade</taxon>
        <taxon>NPAAA clade</taxon>
        <taxon>indigoferoid/millettioid clade</taxon>
        <taxon>Phaseoleae</taxon>
        <taxon>Mucuna</taxon>
    </lineage>
</organism>
<gene>
    <name evidence="2" type="ORF">CR513_41443</name>
</gene>
<dbReference type="EMBL" id="QJKJ01008909">
    <property type="protein sequence ID" value="RDX78304.1"/>
    <property type="molecule type" value="Genomic_DNA"/>
</dbReference>
<feature type="domain" description="DUF659" evidence="1">
    <location>
        <begin position="165"/>
        <end position="239"/>
    </location>
</feature>
<accession>A0A371FJ20</accession>
<evidence type="ECO:0000313" key="3">
    <source>
        <dbReference type="Proteomes" id="UP000257109"/>
    </source>
</evidence>
<dbReference type="OrthoDB" id="1935289at2759"/>
<feature type="non-terminal residue" evidence="2">
    <location>
        <position position="1"/>
    </location>
</feature>
<proteinExistence type="predicted"/>
<reference evidence="2" key="1">
    <citation type="submission" date="2018-05" db="EMBL/GenBank/DDBJ databases">
        <title>Draft genome of Mucuna pruriens seed.</title>
        <authorList>
            <person name="Nnadi N.E."/>
            <person name="Vos R."/>
            <person name="Hasami M.H."/>
            <person name="Devisetty U.K."/>
            <person name="Aguiy J.C."/>
        </authorList>
    </citation>
    <scope>NUCLEOTIDE SEQUENCE [LARGE SCALE GENOMIC DNA]</scope>
    <source>
        <strain evidence="2">JCA_2017</strain>
    </source>
</reference>
<dbReference type="STRING" id="157652.A0A371FJ20"/>
<dbReference type="SUPFAM" id="SSF53098">
    <property type="entry name" value="Ribonuclease H-like"/>
    <property type="match status" value="1"/>
</dbReference>
<dbReference type="PANTHER" id="PTHR32166:SF122">
    <property type="entry name" value="OS09G0499600 PROTEIN"/>
    <property type="match status" value="1"/>
</dbReference>
<keyword evidence="3" id="KW-1185">Reference proteome</keyword>
<dbReference type="PANTHER" id="PTHR32166">
    <property type="entry name" value="OSJNBA0013A04.12 PROTEIN"/>
    <property type="match status" value="1"/>
</dbReference>
<dbReference type="Proteomes" id="UP000257109">
    <property type="component" value="Unassembled WGS sequence"/>
</dbReference>
<evidence type="ECO:0000313" key="2">
    <source>
        <dbReference type="EMBL" id="RDX78304.1"/>
    </source>
</evidence>